<evidence type="ECO:0000313" key="2">
    <source>
        <dbReference type="Proteomes" id="UP000445696"/>
    </source>
</evidence>
<dbReference type="RefSeq" id="WP_161340184.1">
    <property type="nucleotide sequence ID" value="NZ_JBHSDG010000003.1"/>
</dbReference>
<protein>
    <submittedName>
        <fullName evidence="1">Uncharacterized protein</fullName>
    </submittedName>
</protein>
<dbReference type="EMBL" id="WTVA01000015">
    <property type="protein sequence ID" value="MZR23746.1"/>
    <property type="molecule type" value="Genomic_DNA"/>
</dbReference>
<reference evidence="1 2" key="1">
    <citation type="journal article" date="2014" name="Int. J. Syst. Evol. Microbiol.">
        <title>Sneathiella chungangensis sp. nov., isolated from a marine sand, and emended description of the genus Sneathiella.</title>
        <authorList>
            <person name="Siamphan C."/>
            <person name="Kim H."/>
            <person name="Lee J.S."/>
            <person name="Kim W."/>
        </authorList>
    </citation>
    <scope>NUCLEOTIDE SEQUENCE [LARGE SCALE GENOMIC DNA]</scope>
    <source>
        <strain evidence="1 2">KCTC 32476</strain>
    </source>
</reference>
<sequence length="345" mass="36712">MDDTLLSEEVDDFARGVVTVTALIAEEFEIAEEINNLGFTDNLQFQLELGGSPETDLKPLFGATDIAARQNLLSALRGYAEMLVAVASGESVSALYAGLAGTANDLKSLNSGSFNLSHSLSFLESNRLVSDVSFFDELFILPERDKRLLPIVEKGADTVKKTAILLYFDIGAKEDQSSKCSFTYPGNDLTAAMSTLRLCKGGLRSIVSNAIAFDTGIWKDRLAYMKGGGSGNSGGRAIAINRLVRLQKLGQSLDRLLADTQSALAAMVAAHESIGSTLGATQKSFSLSLSETSKNLIFTEKVRALASTAADIKTALADITATSITAQDFQGTPQQNLLSGDSDDK</sequence>
<organism evidence="1 2">
    <name type="scientific">Sneathiella chungangensis</name>
    <dbReference type="NCBI Taxonomy" id="1418234"/>
    <lineage>
        <taxon>Bacteria</taxon>
        <taxon>Pseudomonadati</taxon>
        <taxon>Pseudomonadota</taxon>
        <taxon>Alphaproteobacteria</taxon>
        <taxon>Sneathiellales</taxon>
        <taxon>Sneathiellaceae</taxon>
        <taxon>Sneathiella</taxon>
    </lineage>
</organism>
<dbReference type="AlphaFoldDB" id="A0A845MKD2"/>
<keyword evidence="2" id="KW-1185">Reference proteome</keyword>
<accession>A0A845MKD2</accession>
<name>A0A845MKD2_9PROT</name>
<gene>
    <name evidence="1" type="ORF">GQF03_15520</name>
</gene>
<proteinExistence type="predicted"/>
<evidence type="ECO:0000313" key="1">
    <source>
        <dbReference type="EMBL" id="MZR23746.1"/>
    </source>
</evidence>
<comment type="caution">
    <text evidence="1">The sequence shown here is derived from an EMBL/GenBank/DDBJ whole genome shotgun (WGS) entry which is preliminary data.</text>
</comment>
<dbReference type="Proteomes" id="UP000445696">
    <property type="component" value="Unassembled WGS sequence"/>
</dbReference>